<protein>
    <submittedName>
        <fullName evidence="1">Uncharacterized protein</fullName>
    </submittedName>
</protein>
<accession>A0ACC0YMN3</accession>
<comment type="caution">
    <text evidence="1">The sequence shown here is derived from an EMBL/GenBank/DDBJ whole genome shotgun (WGS) entry which is preliminary data.</text>
</comment>
<evidence type="ECO:0000313" key="1">
    <source>
        <dbReference type="EMBL" id="KAJ0039187.1"/>
    </source>
</evidence>
<organism evidence="1 2">
    <name type="scientific">Pistacia integerrima</name>
    <dbReference type="NCBI Taxonomy" id="434235"/>
    <lineage>
        <taxon>Eukaryota</taxon>
        <taxon>Viridiplantae</taxon>
        <taxon>Streptophyta</taxon>
        <taxon>Embryophyta</taxon>
        <taxon>Tracheophyta</taxon>
        <taxon>Spermatophyta</taxon>
        <taxon>Magnoliopsida</taxon>
        <taxon>eudicotyledons</taxon>
        <taxon>Gunneridae</taxon>
        <taxon>Pentapetalae</taxon>
        <taxon>rosids</taxon>
        <taxon>malvids</taxon>
        <taxon>Sapindales</taxon>
        <taxon>Anacardiaceae</taxon>
        <taxon>Pistacia</taxon>
    </lineage>
</organism>
<name>A0ACC0YMN3_9ROSI</name>
<sequence length="120" mass="13417">MVFVWLASEPHAWLWLLLVLGWLGGYFRCWAGEGASRNQVLGIVVVPSDSDVATRFRDGLCFSCQVTVVDEENGRDRSRSPSLRNVRHDGGGMPKLGLGKVEEDEERTKSYYLRSKSGKA</sequence>
<gene>
    <name evidence="1" type="ORF">Pint_22608</name>
</gene>
<dbReference type="Proteomes" id="UP001163603">
    <property type="component" value="Chromosome 6"/>
</dbReference>
<evidence type="ECO:0000313" key="2">
    <source>
        <dbReference type="Proteomes" id="UP001163603"/>
    </source>
</evidence>
<dbReference type="EMBL" id="CM047741">
    <property type="protein sequence ID" value="KAJ0039187.1"/>
    <property type="molecule type" value="Genomic_DNA"/>
</dbReference>
<proteinExistence type="predicted"/>
<reference evidence="2" key="1">
    <citation type="journal article" date="2023" name="G3 (Bethesda)">
        <title>Genome assembly and association tests identify interacting loci associated with vigor, precocity, and sex in interspecific pistachio rootstocks.</title>
        <authorList>
            <person name="Palmer W."/>
            <person name="Jacygrad E."/>
            <person name="Sagayaradj S."/>
            <person name="Cavanaugh K."/>
            <person name="Han R."/>
            <person name="Bertier L."/>
            <person name="Beede B."/>
            <person name="Kafkas S."/>
            <person name="Golino D."/>
            <person name="Preece J."/>
            <person name="Michelmore R."/>
        </authorList>
    </citation>
    <scope>NUCLEOTIDE SEQUENCE [LARGE SCALE GENOMIC DNA]</scope>
</reference>
<keyword evidence="2" id="KW-1185">Reference proteome</keyword>